<evidence type="ECO:0000256" key="19">
    <source>
        <dbReference type="ARBA" id="ARBA00048679"/>
    </source>
</evidence>
<keyword evidence="10" id="KW-0677">Repeat</keyword>
<dbReference type="Pfam" id="PF13855">
    <property type="entry name" value="LRR_8"/>
    <property type="match status" value="4"/>
</dbReference>
<dbReference type="OrthoDB" id="551849at2759"/>
<dbReference type="PROSITE" id="PS50011">
    <property type="entry name" value="PROTEIN_KINASE_DOM"/>
    <property type="match status" value="1"/>
</dbReference>
<keyword evidence="5" id="KW-0723">Serine/threonine-protein kinase</keyword>
<evidence type="ECO:0000256" key="16">
    <source>
        <dbReference type="ARBA" id="ARBA00023170"/>
    </source>
</evidence>
<keyword evidence="7" id="KW-0808">Transferase</keyword>
<evidence type="ECO:0000256" key="8">
    <source>
        <dbReference type="ARBA" id="ARBA00022692"/>
    </source>
</evidence>
<keyword evidence="13" id="KW-0067">ATP-binding</keyword>
<gene>
    <name evidence="23" type="ORF">SHERM_27513</name>
</gene>
<evidence type="ECO:0000256" key="7">
    <source>
        <dbReference type="ARBA" id="ARBA00022679"/>
    </source>
</evidence>
<evidence type="ECO:0000256" key="2">
    <source>
        <dbReference type="ARBA" id="ARBA00008684"/>
    </source>
</evidence>
<evidence type="ECO:0000256" key="5">
    <source>
        <dbReference type="ARBA" id="ARBA00022527"/>
    </source>
</evidence>
<evidence type="ECO:0000313" key="24">
    <source>
        <dbReference type="Proteomes" id="UP001153555"/>
    </source>
</evidence>
<feature type="transmembrane region" description="Helical" evidence="20">
    <location>
        <begin position="719"/>
        <end position="744"/>
    </location>
</feature>
<dbReference type="Pfam" id="PF00069">
    <property type="entry name" value="Pkinase"/>
    <property type="match status" value="1"/>
</dbReference>
<keyword evidence="6" id="KW-0433">Leucine-rich repeat</keyword>
<dbReference type="GO" id="GO:0005886">
    <property type="term" value="C:plasma membrane"/>
    <property type="evidence" value="ECO:0007669"/>
    <property type="project" value="UniProtKB-SubCell"/>
</dbReference>
<evidence type="ECO:0000256" key="20">
    <source>
        <dbReference type="SAM" id="Phobius"/>
    </source>
</evidence>
<comment type="caution">
    <text evidence="23">The sequence shown here is derived from an EMBL/GenBank/DDBJ whole genome shotgun (WGS) entry which is preliminary data.</text>
</comment>
<dbReference type="FunFam" id="1.10.510.10:FF:000309">
    <property type="entry name" value="Leucine-rich repeat receptor-like protein kinase"/>
    <property type="match status" value="1"/>
</dbReference>
<comment type="catalytic activity">
    <reaction evidence="19">
        <text>L-seryl-[protein] + ATP = O-phospho-L-seryl-[protein] + ADP + H(+)</text>
        <dbReference type="Rhea" id="RHEA:17989"/>
        <dbReference type="Rhea" id="RHEA-COMP:9863"/>
        <dbReference type="Rhea" id="RHEA-COMP:11604"/>
        <dbReference type="ChEBI" id="CHEBI:15378"/>
        <dbReference type="ChEBI" id="CHEBI:29999"/>
        <dbReference type="ChEBI" id="CHEBI:30616"/>
        <dbReference type="ChEBI" id="CHEBI:83421"/>
        <dbReference type="ChEBI" id="CHEBI:456216"/>
        <dbReference type="EC" id="2.7.11.1"/>
    </reaction>
</comment>
<organism evidence="23 24">
    <name type="scientific">Striga hermonthica</name>
    <name type="common">Purple witchweed</name>
    <name type="synonym">Buchnera hermonthica</name>
    <dbReference type="NCBI Taxonomy" id="68872"/>
    <lineage>
        <taxon>Eukaryota</taxon>
        <taxon>Viridiplantae</taxon>
        <taxon>Streptophyta</taxon>
        <taxon>Embryophyta</taxon>
        <taxon>Tracheophyta</taxon>
        <taxon>Spermatophyta</taxon>
        <taxon>Magnoliopsida</taxon>
        <taxon>eudicotyledons</taxon>
        <taxon>Gunneridae</taxon>
        <taxon>Pentapetalae</taxon>
        <taxon>asterids</taxon>
        <taxon>lamiids</taxon>
        <taxon>Lamiales</taxon>
        <taxon>Orobanchaceae</taxon>
        <taxon>Buchnereae</taxon>
        <taxon>Striga</taxon>
    </lineage>
</organism>
<dbReference type="InterPro" id="IPR013210">
    <property type="entry name" value="LRR_N_plant-typ"/>
</dbReference>
<evidence type="ECO:0000256" key="10">
    <source>
        <dbReference type="ARBA" id="ARBA00022737"/>
    </source>
</evidence>
<keyword evidence="16 23" id="KW-0675">Receptor</keyword>
<dbReference type="Pfam" id="PF00560">
    <property type="entry name" value="LRR_1"/>
    <property type="match status" value="7"/>
</dbReference>
<evidence type="ECO:0000313" key="23">
    <source>
        <dbReference type="EMBL" id="CAA0832210.1"/>
    </source>
</evidence>
<name>A0A9N7NK41_STRHE</name>
<dbReference type="SUPFAM" id="SSF52058">
    <property type="entry name" value="L domain-like"/>
    <property type="match status" value="2"/>
</dbReference>
<evidence type="ECO:0000256" key="18">
    <source>
        <dbReference type="ARBA" id="ARBA00047899"/>
    </source>
</evidence>
<evidence type="ECO:0000256" key="21">
    <source>
        <dbReference type="SAM" id="SignalP"/>
    </source>
</evidence>
<dbReference type="Gene3D" id="3.80.10.10">
    <property type="entry name" value="Ribonuclease Inhibitor"/>
    <property type="match status" value="5"/>
</dbReference>
<evidence type="ECO:0000256" key="3">
    <source>
        <dbReference type="ARBA" id="ARBA00012513"/>
    </source>
</evidence>
<dbReference type="Pfam" id="PF08263">
    <property type="entry name" value="LRRNT_2"/>
    <property type="match status" value="1"/>
</dbReference>
<evidence type="ECO:0000256" key="17">
    <source>
        <dbReference type="ARBA" id="ARBA00023180"/>
    </source>
</evidence>
<comment type="subcellular location">
    <subcellularLocation>
        <location evidence="1">Cell membrane</location>
        <topology evidence="1">Single-pass type I membrane protein</topology>
    </subcellularLocation>
</comment>
<dbReference type="PANTHER" id="PTHR27000">
    <property type="entry name" value="LEUCINE-RICH REPEAT RECEPTOR-LIKE PROTEIN KINASE FAMILY PROTEIN-RELATED"/>
    <property type="match status" value="1"/>
</dbReference>
<dbReference type="PROSITE" id="PS00108">
    <property type="entry name" value="PROTEIN_KINASE_ST"/>
    <property type="match status" value="1"/>
</dbReference>
<comment type="similarity">
    <text evidence="2">Belongs to the protein kinase superfamily. Ser/Thr protein kinase family.</text>
</comment>
<dbReference type="InterPro" id="IPR013103">
    <property type="entry name" value="RVT_2"/>
</dbReference>
<keyword evidence="15 20" id="KW-0472">Membrane</keyword>
<keyword evidence="9 21" id="KW-0732">Signal</keyword>
<dbReference type="InterPro" id="IPR032675">
    <property type="entry name" value="LRR_dom_sf"/>
</dbReference>
<proteinExistence type="inferred from homology"/>
<evidence type="ECO:0000256" key="14">
    <source>
        <dbReference type="ARBA" id="ARBA00022989"/>
    </source>
</evidence>
<dbReference type="EC" id="2.7.11.1" evidence="3"/>
<dbReference type="InterPro" id="IPR008271">
    <property type="entry name" value="Ser/Thr_kinase_AS"/>
</dbReference>
<dbReference type="GO" id="GO:0006952">
    <property type="term" value="P:defense response"/>
    <property type="evidence" value="ECO:0007669"/>
    <property type="project" value="UniProtKB-ARBA"/>
</dbReference>
<keyword evidence="8 20" id="KW-0812">Transmembrane</keyword>
<dbReference type="EMBL" id="CACSLK010027833">
    <property type="protein sequence ID" value="CAA0832210.1"/>
    <property type="molecule type" value="Genomic_DNA"/>
</dbReference>
<feature type="chain" id="PRO_5040389589" description="non-specific serine/threonine protein kinase" evidence="21">
    <location>
        <begin position="19"/>
        <end position="1094"/>
    </location>
</feature>
<dbReference type="GO" id="GO:0004674">
    <property type="term" value="F:protein serine/threonine kinase activity"/>
    <property type="evidence" value="ECO:0007669"/>
    <property type="project" value="UniProtKB-KW"/>
</dbReference>
<dbReference type="SMART" id="SM00369">
    <property type="entry name" value="LRR_TYP"/>
    <property type="match status" value="6"/>
</dbReference>
<sequence length="1094" mass="120375">MAVLLLHCIFFLFQLVFSQNSENPDGVGLLEFKGSLENPEALLSWSPASPHCNWTGVFCTHGRSLSNLKSLKTLDLSNNPLQSPIPKFIGDWQNLTVLNLIYAQLSGSIPPEIGNCKNLNLLLLSFNSLTGFLPNELSGLSPTTFSVERNQLSGPLPAWLGKWEHVDALLLSENKFSGIIPPEIGNCSVLSHISLEGNLLTGEIPKELCNARFLNEIELGNNFLGGSLDDTFSNCRNLTQLVLMNNKIHGVIPDYFADLPLISLELDSNNFTGTIPVRLWSSSTLIEFSASDNQLEGSLPAEIGNALSLQVVVLSNNYITGKIPDEIGKLQSLSVLNLNSNYLEGNIPAAIGNCTELGSLDLGSNRLNGSIPEEIVGLPQLLCLILSHNNLSGPIPSKNSKYFQQDSVIPASSFLQHIGVYDLSFNQLTGSIPEVLGDCSVLTYIFLNGNSLSGEIPDSLSRLSNLTTLDLTGNLLYGNIPFEIGDTIKLQGLYLGDNRFTGQIPETLGKLNGLVKLNLSSNMLSGPVPIGLSKLSGLTHLDLSTNMLTGELPVELSRMVNLVGLYAQHNRLSGRIDHLFGNLVVWRLQIANLSCNSFTGTLPSSLGNMSYLTVLDLHRNSFTGRVPPELGNLAQIQYLDISENSFDGQIPPELCAPTSLYYLNLAENELNGPVPRNGLCRKINKSSLTGNKNLCGRVLDVKCPLNNFRAQKKLPLTNVWGLVSVSIGTILIILTVIIVLRIWLARYGHAVFWKEAINDEMDSIVSNQTWELVDLPAGSKPIGCKWVFREKYNTDGSIQTFKARLVAKGFKQKEGIDYFDTYVPLARTTSIRILFQAPKQWHEKFDNVIIPYGFRHNNADKCLYSKYCDDYIVIVCLYVDDMLILSDDMRGIMETKRFLSLTFKMKDLGEVDTILVGSARGLAFLHHGFIPHIIHRDIKASNILLDEDFEPKVADFGLARLISACETHVSTDIAGTFGYIPPEYGQSWKSTTRGDVYSFGVILLELLTGKEPTGPDFKDVEGGNLVGWVVGKVKAGKAVEVLDREVLDADSKQMMLRTLQIAVLCLSENPAGRPTMLHVLKFLKGIQDELEYDA</sequence>
<reference evidence="23" key="1">
    <citation type="submission" date="2019-12" db="EMBL/GenBank/DDBJ databases">
        <authorList>
            <person name="Scholes J."/>
        </authorList>
    </citation>
    <scope>NUCLEOTIDE SEQUENCE</scope>
</reference>
<evidence type="ECO:0000256" key="6">
    <source>
        <dbReference type="ARBA" id="ARBA00022614"/>
    </source>
</evidence>
<dbReference type="InterPro" id="IPR043502">
    <property type="entry name" value="DNA/RNA_pol_sf"/>
</dbReference>
<comment type="catalytic activity">
    <reaction evidence="18">
        <text>L-threonyl-[protein] + ATP = O-phospho-L-threonyl-[protein] + ADP + H(+)</text>
        <dbReference type="Rhea" id="RHEA:46608"/>
        <dbReference type="Rhea" id="RHEA-COMP:11060"/>
        <dbReference type="Rhea" id="RHEA-COMP:11605"/>
        <dbReference type="ChEBI" id="CHEBI:15378"/>
        <dbReference type="ChEBI" id="CHEBI:30013"/>
        <dbReference type="ChEBI" id="CHEBI:30616"/>
        <dbReference type="ChEBI" id="CHEBI:61977"/>
        <dbReference type="ChEBI" id="CHEBI:456216"/>
        <dbReference type="EC" id="2.7.11.1"/>
    </reaction>
</comment>
<feature type="domain" description="Protein kinase" evidence="22">
    <location>
        <begin position="786"/>
        <end position="1090"/>
    </location>
</feature>
<keyword evidence="14 20" id="KW-1133">Transmembrane helix</keyword>
<dbReference type="SUPFAM" id="SSF56112">
    <property type="entry name" value="Protein kinase-like (PK-like)"/>
    <property type="match status" value="1"/>
</dbReference>
<dbReference type="FunFam" id="3.80.10.10:FF:000095">
    <property type="entry name" value="LRR receptor-like serine/threonine-protein kinase GSO1"/>
    <property type="match status" value="1"/>
</dbReference>
<dbReference type="GO" id="GO:0005524">
    <property type="term" value="F:ATP binding"/>
    <property type="evidence" value="ECO:0007669"/>
    <property type="project" value="UniProtKB-KW"/>
</dbReference>
<accession>A0A9N7NK41</accession>
<evidence type="ECO:0000256" key="4">
    <source>
        <dbReference type="ARBA" id="ARBA00022475"/>
    </source>
</evidence>
<evidence type="ECO:0000256" key="11">
    <source>
        <dbReference type="ARBA" id="ARBA00022741"/>
    </source>
</evidence>
<keyword evidence="24" id="KW-1185">Reference proteome</keyword>
<dbReference type="GO" id="GO:0051707">
    <property type="term" value="P:response to other organism"/>
    <property type="evidence" value="ECO:0007669"/>
    <property type="project" value="UniProtKB-ARBA"/>
</dbReference>
<dbReference type="Proteomes" id="UP001153555">
    <property type="component" value="Unassembled WGS sequence"/>
</dbReference>
<dbReference type="InterPro" id="IPR003591">
    <property type="entry name" value="Leu-rich_rpt_typical-subtyp"/>
</dbReference>
<keyword evidence="12 23" id="KW-0418">Kinase</keyword>
<keyword evidence="17" id="KW-0325">Glycoprotein</keyword>
<dbReference type="Gene3D" id="1.10.510.10">
    <property type="entry name" value="Transferase(Phosphotransferase) domain 1"/>
    <property type="match status" value="1"/>
</dbReference>
<dbReference type="AlphaFoldDB" id="A0A9N7NK41"/>
<evidence type="ECO:0000256" key="1">
    <source>
        <dbReference type="ARBA" id="ARBA00004251"/>
    </source>
</evidence>
<keyword evidence="11" id="KW-0547">Nucleotide-binding</keyword>
<protein>
    <recommendedName>
        <fullName evidence="3">non-specific serine/threonine protein kinase</fullName>
        <ecNumber evidence="3">2.7.11.1</ecNumber>
    </recommendedName>
</protein>
<dbReference type="InterPro" id="IPR000719">
    <property type="entry name" value="Prot_kinase_dom"/>
</dbReference>
<evidence type="ECO:0000256" key="12">
    <source>
        <dbReference type="ARBA" id="ARBA00022777"/>
    </source>
</evidence>
<evidence type="ECO:0000256" key="13">
    <source>
        <dbReference type="ARBA" id="ARBA00022840"/>
    </source>
</evidence>
<feature type="signal peptide" evidence="21">
    <location>
        <begin position="1"/>
        <end position="18"/>
    </location>
</feature>
<dbReference type="InterPro" id="IPR011009">
    <property type="entry name" value="Kinase-like_dom_sf"/>
</dbReference>
<dbReference type="SMART" id="SM00220">
    <property type="entry name" value="S_TKc"/>
    <property type="match status" value="1"/>
</dbReference>
<dbReference type="Pfam" id="PF07727">
    <property type="entry name" value="RVT_2"/>
    <property type="match status" value="1"/>
</dbReference>
<dbReference type="FunFam" id="3.80.10.10:FF:001709">
    <property type="entry name" value="Uncharacterized protein"/>
    <property type="match status" value="1"/>
</dbReference>
<dbReference type="PANTHER" id="PTHR27000:SF800">
    <property type="entry name" value="OS11G0197000 PROTEIN"/>
    <property type="match status" value="1"/>
</dbReference>
<keyword evidence="4" id="KW-1003">Cell membrane</keyword>
<dbReference type="SUPFAM" id="SSF56672">
    <property type="entry name" value="DNA/RNA polymerases"/>
    <property type="match status" value="1"/>
</dbReference>
<evidence type="ECO:0000259" key="22">
    <source>
        <dbReference type="PROSITE" id="PS50011"/>
    </source>
</evidence>
<evidence type="ECO:0000256" key="9">
    <source>
        <dbReference type="ARBA" id="ARBA00022729"/>
    </source>
</evidence>
<evidence type="ECO:0000256" key="15">
    <source>
        <dbReference type="ARBA" id="ARBA00023136"/>
    </source>
</evidence>
<dbReference type="InterPro" id="IPR001611">
    <property type="entry name" value="Leu-rich_rpt"/>
</dbReference>